<dbReference type="Proteomes" id="UP000028524">
    <property type="component" value="Unassembled WGS sequence"/>
</dbReference>
<evidence type="ECO:0000313" key="2">
    <source>
        <dbReference type="Proteomes" id="UP000028524"/>
    </source>
</evidence>
<proteinExistence type="predicted"/>
<name>A0A084QDD6_STAC4</name>
<dbReference type="InParanoid" id="A0A084QDD6"/>
<reference evidence="1 2" key="1">
    <citation type="journal article" date="2014" name="BMC Genomics">
        <title>Comparative genome sequencing reveals chemotype-specific gene clusters in the toxigenic black mold Stachybotrys.</title>
        <authorList>
            <person name="Semeiks J."/>
            <person name="Borek D."/>
            <person name="Otwinowski Z."/>
            <person name="Grishin N.V."/>
        </authorList>
    </citation>
    <scope>NUCLEOTIDE SEQUENCE [LARGE SCALE GENOMIC DNA]</scope>
    <source>
        <strain evidence="1 2">IBT 40285</strain>
    </source>
</reference>
<dbReference type="AlphaFoldDB" id="A0A084QDD6"/>
<keyword evidence="2" id="KW-1185">Reference proteome</keyword>
<organism evidence="1 2">
    <name type="scientific">Stachybotrys chlorohalonatus (strain IBT 40285)</name>
    <dbReference type="NCBI Taxonomy" id="1283841"/>
    <lineage>
        <taxon>Eukaryota</taxon>
        <taxon>Fungi</taxon>
        <taxon>Dikarya</taxon>
        <taxon>Ascomycota</taxon>
        <taxon>Pezizomycotina</taxon>
        <taxon>Sordariomycetes</taxon>
        <taxon>Hypocreomycetidae</taxon>
        <taxon>Hypocreales</taxon>
        <taxon>Stachybotryaceae</taxon>
        <taxon>Stachybotrys</taxon>
    </lineage>
</organism>
<accession>A0A084QDD6</accession>
<protein>
    <submittedName>
        <fullName evidence="1">Uncharacterized protein</fullName>
    </submittedName>
</protein>
<gene>
    <name evidence="1" type="ORF">S40285_10544</name>
</gene>
<evidence type="ECO:0000313" key="1">
    <source>
        <dbReference type="EMBL" id="KFA61971.1"/>
    </source>
</evidence>
<dbReference type="EMBL" id="KL660822">
    <property type="protein sequence ID" value="KFA61971.1"/>
    <property type="molecule type" value="Genomic_DNA"/>
</dbReference>
<sequence>MCNRRRSCSSYGRLAQAPVRLTKLEPEPEPELDVQTSRSHAVWKPEAFLAPAGPIPRPEAYTRAHLGNSWAESPSWSCGGSNKRE</sequence>
<dbReference type="HOGENOM" id="CLU_2514117_0_0_1"/>